<reference evidence="1 2" key="1">
    <citation type="submission" date="2019-05" db="EMBL/GenBank/DDBJ databases">
        <title>Another draft genome of Portunus trituberculatus and its Hox gene families provides insights of decapod evolution.</title>
        <authorList>
            <person name="Jeong J.-H."/>
            <person name="Song I."/>
            <person name="Kim S."/>
            <person name="Choi T."/>
            <person name="Kim D."/>
            <person name="Ryu S."/>
            <person name="Kim W."/>
        </authorList>
    </citation>
    <scope>NUCLEOTIDE SEQUENCE [LARGE SCALE GENOMIC DNA]</scope>
    <source>
        <tissue evidence="1">Muscle</tissue>
    </source>
</reference>
<dbReference type="Proteomes" id="UP000324222">
    <property type="component" value="Unassembled WGS sequence"/>
</dbReference>
<keyword evidence="2" id="KW-1185">Reference proteome</keyword>
<protein>
    <submittedName>
        <fullName evidence="1">Huntingtin</fullName>
    </submittedName>
</protein>
<gene>
    <name evidence="1" type="primary">Htt_0</name>
    <name evidence="1" type="ORF">E2C01_012086</name>
</gene>
<evidence type="ECO:0000313" key="2">
    <source>
        <dbReference type="Proteomes" id="UP000324222"/>
    </source>
</evidence>
<sequence>MIPAQTLYNTTSYGHLYGLLQRLAGQVHGVAVASGSDTALPSPPPHSPAPTATRLDLSWYLQLVRNRCQRGEGGGLECGQLLSHLEYSEIINIMSGKSFNTALLTHTLRLGLTSTLQANRDWGECNSSVETGDSEECSSGSGTSEAPLYTASKVILLQHLARVAASLPRPHHTFTPGFSLVWFPDSGFPGRWFPAGNECCYAKAGLGLTSWCHWS</sequence>
<evidence type="ECO:0000313" key="1">
    <source>
        <dbReference type="EMBL" id="MPC19178.1"/>
    </source>
</evidence>
<proteinExistence type="predicted"/>
<comment type="caution">
    <text evidence="1">The sequence shown here is derived from an EMBL/GenBank/DDBJ whole genome shotgun (WGS) entry which is preliminary data.</text>
</comment>
<dbReference type="AlphaFoldDB" id="A0A5B7DD07"/>
<organism evidence="1 2">
    <name type="scientific">Portunus trituberculatus</name>
    <name type="common">Swimming crab</name>
    <name type="synonym">Neptunus trituberculatus</name>
    <dbReference type="NCBI Taxonomy" id="210409"/>
    <lineage>
        <taxon>Eukaryota</taxon>
        <taxon>Metazoa</taxon>
        <taxon>Ecdysozoa</taxon>
        <taxon>Arthropoda</taxon>
        <taxon>Crustacea</taxon>
        <taxon>Multicrustacea</taxon>
        <taxon>Malacostraca</taxon>
        <taxon>Eumalacostraca</taxon>
        <taxon>Eucarida</taxon>
        <taxon>Decapoda</taxon>
        <taxon>Pleocyemata</taxon>
        <taxon>Brachyura</taxon>
        <taxon>Eubrachyura</taxon>
        <taxon>Portunoidea</taxon>
        <taxon>Portunidae</taxon>
        <taxon>Portuninae</taxon>
        <taxon>Portunus</taxon>
    </lineage>
</organism>
<name>A0A5B7DD07_PORTR</name>
<accession>A0A5B7DD07</accession>
<dbReference type="OrthoDB" id="10065698at2759"/>
<dbReference type="EMBL" id="VSRR010000746">
    <property type="protein sequence ID" value="MPC19178.1"/>
    <property type="molecule type" value="Genomic_DNA"/>
</dbReference>